<dbReference type="EMBL" id="JNAL01000018">
    <property type="protein sequence ID" value="KGF94717.1"/>
    <property type="molecule type" value="Genomic_DNA"/>
</dbReference>
<dbReference type="AlphaFoldDB" id="A0A0A1ZYK7"/>
<organism evidence="2 3">
    <name type="scientific">Prochlorococcus marinus str. MIT 9201</name>
    <dbReference type="NCBI Taxonomy" id="93057"/>
    <lineage>
        <taxon>Bacteria</taxon>
        <taxon>Bacillati</taxon>
        <taxon>Cyanobacteriota</taxon>
        <taxon>Cyanophyceae</taxon>
        <taxon>Synechococcales</taxon>
        <taxon>Prochlorococcaceae</taxon>
        <taxon>Prochlorococcus</taxon>
    </lineage>
</organism>
<dbReference type="PANTHER" id="PTHR43056">
    <property type="entry name" value="PEPTIDASE S9 PROLYL OLIGOPEPTIDASE"/>
    <property type="match status" value="1"/>
</dbReference>
<name>A0A0A1ZYK7_PROMR</name>
<dbReference type="InterPro" id="IPR050585">
    <property type="entry name" value="Xaa-Pro_dipeptidyl-ppase/CocE"/>
</dbReference>
<evidence type="ECO:0000313" key="3">
    <source>
        <dbReference type="Proteomes" id="UP000030355"/>
    </source>
</evidence>
<sequence>MSSMKNHIKHKSEELNKSKNSQRELLLVKNLIFWIEPINAKKDGINAIFVRPFNKKKSRPQNLTGEKFCIKNSFHGYGGMSYKCFEYSENIYIFWIDQVSKSLWTQVFQINNLEYSDNYVLPKGNQKKLTNSIEGNFDGCFSLINKATLIGLIEINKRDFLFSLDIKEINQDLKILKKFNNFAGDLSSNPKGNLLSWIEWGSPYMPWEKNDLFFAEIDVYGQLNKIKNFSHKNINKNKNVSFFQPYWISETLLVCSEDSSGWWNLLFLDVREIENIFIKKRVERNLIEYGVPQWVSGITFFSGTKKNLFCLAKKENNLIVEHYKDLEFVKEFSTPFTSISDFSVFGEKVLFKGYGSDFLGIVFEIDFAEKVLSNFSEQIFIDHIKDCSKPETFWFKGFEDQSTHSFLYKPLIDNFIKPPLLVRAHSGPTSFFDGSYNSEVQFWSSKGFFVAEVNYGGSSGFGKAYRDRLNHKWGIVDSYDCKALALELIKSDLVDSEKVVIFGSSAGGLTALNCLLYGSIFKAAICKYPVLDLKDMHYNTHRFEKDYLNSLVGNYEKNHDDYINRSPIKHINKIKKPILLFHGKKDTVISYKQTLKIQQILIQNNKCSEVIFFENEGHGFKNFENKEAVMQKSQEFLENALNI</sequence>
<dbReference type="Pfam" id="PF00326">
    <property type="entry name" value="Peptidase_S9"/>
    <property type="match status" value="1"/>
</dbReference>
<accession>A0A0A1ZYK7</accession>
<proteinExistence type="predicted"/>
<dbReference type="OrthoDB" id="108903at2"/>
<gene>
    <name evidence="2" type="ORF">EU95_1935</name>
</gene>
<feature type="domain" description="Peptidase S9 prolyl oligopeptidase catalytic" evidence="1">
    <location>
        <begin position="435"/>
        <end position="642"/>
    </location>
</feature>
<dbReference type="RefSeq" id="WP_032523008.1">
    <property type="nucleotide sequence ID" value="NZ_CP138977.1"/>
</dbReference>
<dbReference type="eggNOG" id="COG1506">
    <property type="taxonomic scope" value="Bacteria"/>
</dbReference>
<dbReference type="SUPFAM" id="SSF53474">
    <property type="entry name" value="alpha/beta-Hydrolases"/>
    <property type="match status" value="1"/>
</dbReference>
<dbReference type="SUPFAM" id="SSF69322">
    <property type="entry name" value="Tricorn protease domain 2"/>
    <property type="match status" value="1"/>
</dbReference>
<dbReference type="GO" id="GO:0008236">
    <property type="term" value="F:serine-type peptidase activity"/>
    <property type="evidence" value="ECO:0007669"/>
    <property type="project" value="InterPro"/>
</dbReference>
<dbReference type="InterPro" id="IPR001375">
    <property type="entry name" value="Peptidase_S9_cat"/>
</dbReference>
<evidence type="ECO:0000259" key="1">
    <source>
        <dbReference type="Pfam" id="PF00326"/>
    </source>
</evidence>
<evidence type="ECO:0000313" key="2">
    <source>
        <dbReference type="EMBL" id="KGF94717.1"/>
    </source>
</evidence>
<dbReference type="GO" id="GO:0006508">
    <property type="term" value="P:proteolysis"/>
    <property type="evidence" value="ECO:0007669"/>
    <property type="project" value="InterPro"/>
</dbReference>
<comment type="caution">
    <text evidence="2">The sequence shown here is derived from an EMBL/GenBank/DDBJ whole genome shotgun (WGS) entry which is preliminary data.</text>
</comment>
<dbReference type="Proteomes" id="UP000030355">
    <property type="component" value="Unassembled WGS sequence"/>
</dbReference>
<dbReference type="PANTHER" id="PTHR43056:SF5">
    <property type="entry name" value="PEPTIDASE S9 PROLYL OLIGOPEPTIDASE CATALYTIC DOMAIN-CONTAINING PROTEIN"/>
    <property type="match status" value="1"/>
</dbReference>
<dbReference type="Gene3D" id="3.40.50.1820">
    <property type="entry name" value="alpha/beta hydrolase"/>
    <property type="match status" value="1"/>
</dbReference>
<reference evidence="3" key="1">
    <citation type="journal article" date="2014" name="Sci. Data">
        <title>Genomes of diverse isolates of the marine cyanobacterium Prochlorococcus.</title>
        <authorList>
            <person name="Biller S."/>
            <person name="Berube P."/>
            <person name="Thompson J."/>
            <person name="Kelly L."/>
            <person name="Roggensack S."/>
            <person name="Awad L."/>
            <person name="Roache-Johnson K."/>
            <person name="Ding H."/>
            <person name="Giovannoni S.J."/>
            <person name="Moore L.R."/>
            <person name="Chisholm S.W."/>
        </authorList>
    </citation>
    <scope>NUCLEOTIDE SEQUENCE [LARGE SCALE GENOMIC DNA]</scope>
    <source>
        <strain evidence="3">MIT 9201</strain>
    </source>
</reference>
<dbReference type="InterPro" id="IPR029058">
    <property type="entry name" value="AB_hydrolase_fold"/>
</dbReference>
<dbReference type="STRING" id="93057.EU95_1935"/>
<protein>
    <submittedName>
        <fullName evidence="2">Esterase/lipase/thioesterase family active site</fullName>
    </submittedName>
</protein>